<dbReference type="VEuPathDB" id="FungiDB:SPRG_02948"/>
<keyword evidence="4" id="KW-0175">Coiled coil</keyword>
<dbReference type="STRING" id="695850.A0A067D109"/>
<evidence type="ECO:0000256" key="6">
    <source>
        <dbReference type="SAM" id="MobiDB-lite"/>
    </source>
</evidence>
<dbReference type="GO" id="GO:0042273">
    <property type="term" value="P:ribosomal large subunit biogenesis"/>
    <property type="evidence" value="ECO:0007669"/>
    <property type="project" value="TreeGrafter"/>
</dbReference>
<dbReference type="AlphaFoldDB" id="A0A067D109"/>
<feature type="compositionally biased region" description="Basic residues" evidence="6">
    <location>
        <begin position="325"/>
        <end position="344"/>
    </location>
</feature>
<evidence type="ECO:0000256" key="2">
    <source>
        <dbReference type="ARBA" id="ARBA00007336"/>
    </source>
</evidence>
<dbReference type="GeneID" id="24125484"/>
<evidence type="ECO:0008006" key="9">
    <source>
        <dbReference type="Google" id="ProtNLM"/>
    </source>
</evidence>
<dbReference type="OMA" id="RETMFHR"/>
<dbReference type="Pfam" id="PF05890">
    <property type="entry name" value="Ebp2"/>
    <property type="match status" value="1"/>
</dbReference>
<evidence type="ECO:0000256" key="5">
    <source>
        <dbReference type="ARBA" id="ARBA00023242"/>
    </source>
</evidence>
<dbReference type="GO" id="GO:0006364">
    <property type="term" value="P:rRNA processing"/>
    <property type="evidence" value="ECO:0007669"/>
    <property type="project" value="TreeGrafter"/>
</dbReference>
<dbReference type="PANTHER" id="PTHR13028">
    <property type="entry name" value="RRNA PROCESSING PROTEIN EBNA1-BINDING PROTEIN-RELATED"/>
    <property type="match status" value="1"/>
</dbReference>
<evidence type="ECO:0000256" key="3">
    <source>
        <dbReference type="ARBA" id="ARBA00022517"/>
    </source>
</evidence>
<gene>
    <name evidence="7" type="ORF">SPRG_02948</name>
</gene>
<dbReference type="GO" id="GO:0005730">
    <property type="term" value="C:nucleolus"/>
    <property type="evidence" value="ECO:0007669"/>
    <property type="project" value="UniProtKB-SubCell"/>
</dbReference>
<dbReference type="InterPro" id="IPR008610">
    <property type="entry name" value="Ebp2"/>
</dbReference>
<dbReference type="RefSeq" id="XP_012196922.1">
    <property type="nucleotide sequence ID" value="XM_012341532.1"/>
</dbReference>
<dbReference type="Proteomes" id="UP000030745">
    <property type="component" value="Unassembled WGS sequence"/>
</dbReference>
<dbReference type="GO" id="GO:0030687">
    <property type="term" value="C:preribosome, large subunit precursor"/>
    <property type="evidence" value="ECO:0007669"/>
    <property type="project" value="TreeGrafter"/>
</dbReference>
<reference evidence="7 8" key="1">
    <citation type="journal article" date="2013" name="PLoS Genet.">
        <title>Distinctive expansion of potential virulence genes in the genome of the oomycete fish pathogen Saprolegnia parasitica.</title>
        <authorList>
            <person name="Jiang R.H."/>
            <person name="de Bruijn I."/>
            <person name="Haas B.J."/>
            <person name="Belmonte R."/>
            <person name="Lobach L."/>
            <person name="Christie J."/>
            <person name="van den Ackerveken G."/>
            <person name="Bottin A."/>
            <person name="Bulone V."/>
            <person name="Diaz-Moreno S.M."/>
            <person name="Dumas B."/>
            <person name="Fan L."/>
            <person name="Gaulin E."/>
            <person name="Govers F."/>
            <person name="Grenville-Briggs L.J."/>
            <person name="Horner N.R."/>
            <person name="Levin J.Z."/>
            <person name="Mammella M."/>
            <person name="Meijer H.J."/>
            <person name="Morris P."/>
            <person name="Nusbaum C."/>
            <person name="Oome S."/>
            <person name="Phillips A.J."/>
            <person name="van Rooyen D."/>
            <person name="Rzeszutek E."/>
            <person name="Saraiva M."/>
            <person name="Secombes C.J."/>
            <person name="Seidl M.F."/>
            <person name="Snel B."/>
            <person name="Stassen J.H."/>
            <person name="Sykes S."/>
            <person name="Tripathy S."/>
            <person name="van den Berg H."/>
            <person name="Vega-Arreguin J.C."/>
            <person name="Wawra S."/>
            <person name="Young S.K."/>
            <person name="Zeng Q."/>
            <person name="Dieguez-Uribeondo J."/>
            <person name="Russ C."/>
            <person name="Tyler B.M."/>
            <person name="van West P."/>
        </authorList>
    </citation>
    <scope>NUCLEOTIDE SEQUENCE [LARGE SCALE GENOMIC DNA]</scope>
    <source>
        <strain evidence="7 8">CBS 223.65</strain>
    </source>
</reference>
<keyword evidence="8" id="KW-1185">Reference proteome</keyword>
<protein>
    <recommendedName>
        <fullName evidence="9">rRNA-processing protein EBP2</fullName>
    </recommendedName>
</protein>
<evidence type="ECO:0000256" key="1">
    <source>
        <dbReference type="ARBA" id="ARBA00004604"/>
    </source>
</evidence>
<dbReference type="EMBL" id="KK583195">
    <property type="protein sequence ID" value="KDO32471.1"/>
    <property type="molecule type" value="Genomic_DNA"/>
</dbReference>
<comment type="subcellular location">
    <subcellularLocation>
        <location evidence="1">Nucleus</location>
        <location evidence="1">Nucleolus</location>
    </subcellularLocation>
</comment>
<evidence type="ECO:0000313" key="7">
    <source>
        <dbReference type="EMBL" id="KDO32471.1"/>
    </source>
</evidence>
<keyword evidence="5" id="KW-0539">Nucleus</keyword>
<dbReference type="PANTHER" id="PTHR13028:SF0">
    <property type="entry name" value="RRNA-PROCESSING PROTEIN EBP2-RELATED"/>
    <property type="match status" value="1"/>
</dbReference>
<feature type="compositionally biased region" description="Basic and acidic residues" evidence="6">
    <location>
        <begin position="260"/>
        <end position="281"/>
    </location>
</feature>
<feature type="compositionally biased region" description="Acidic residues" evidence="6">
    <location>
        <begin position="50"/>
        <end position="65"/>
    </location>
</feature>
<proteinExistence type="inferred from homology"/>
<organism evidence="7 8">
    <name type="scientific">Saprolegnia parasitica (strain CBS 223.65)</name>
    <dbReference type="NCBI Taxonomy" id="695850"/>
    <lineage>
        <taxon>Eukaryota</taxon>
        <taxon>Sar</taxon>
        <taxon>Stramenopiles</taxon>
        <taxon>Oomycota</taxon>
        <taxon>Saprolegniomycetes</taxon>
        <taxon>Saprolegniales</taxon>
        <taxon>Saprolegniaceae</taxon>
        <taxon>Saprolegnia</taxon>
    </lineage>
</organism>
<accession>A0A067D109</accession>
<feature type="region of interest" description="Disordered" evidence="6">
    <location>
        <begin position="36"/>
        <end position="66"/>
    </location>
</feature>
<feature type="compositionally biased region" description="Basic and acidic residues" evidence="6">
    <location>
        <begin position="212"/>
        <end position="221"/>
    </location>
</feature>
<dbReference type="KEGG" id="spar:SPRG_02948"/>
<dbReference type="OrthoDB" id="443772at2759"/>
<keyword evidence="3" id="KW-0690">Ribosome biogenesis</keyword>
<dbReference type="GO" id="GO:0034399">
    <property type="term" value="C:nuclear periphery"/>
    <property type="evidence" value="ECO:0007669"/>
    <property type="project" value="TreeGrafter"/>
</dbReference>
<comment type="similarity">
    <text evidence="2">Belongs to the EBP2 family.</text>
</comment>
<feature type="region of interest" description="Disordered" evidence="6">
    <location>
        <begin position="191"/>
        <end position="344"/>
    </location>
</feature>
<evidence type="ECO:0000256" key="4">
    <source>
        <dbReference type="ARBA" id="ARBA00023054"/>
    </source>
</evidence>
<name>A0A067D109_SAPPC</name>
<evidence type="ECO:0000313" key="8">
    <source>
        <dbReference type="Proteomes" id="UP000030745"/>
    </source>
</evidence>
<sequence length="344" mass="38647">MAKKGSKKAKSGDSLAVVGRSVSKLVSAEAASEMEILNTPVMSARRDDDAHDDDDASDDDDDEEEIERRLVEEMQSKAAAETSAIYNKDAMLRLANELDLKQKFAWTETLDTCKVPLELSNAHDDLKREVAFYNQTLGSVKDAKARLLKEKLPYKRPDDYFAEMLKSDAHMARVKDKLIYEQKKIAAVEERKKSQAHKKVAKELQTQKTKQRLQEKNDTLDAVKQWKKRKNTNNSGGTVVEDDDGSFDKMLDGAANKRKRDGDDGRDAKRPKVNKKREVANKKWGSGGKTRADKKNSKKSTNDMSSFSRARNNEGVGKRNAAPKGGKRPGKMARSKTNQKRGRK</sequence>